<evidence type="ECO:0000256" key="1">
    <source>
        <dbReference type="SAM" id="MobiDB-lite"/>
    </source>
</evidence>
<organism evidence="3 4">
    <name type="scientific">Nannocystis pusilla</name>
    <dbReference type="NCBI Taxonomy" id="889268"/>
    <lineage>
        <taxon>Bacteria</taxon>
        <taxon>Pseudomonadati</taxon>
        <taxon>Myxococcota</taxon>
        <taxon>Polyangia</taxon>
        <taxon>Nannocystales</taxon>
        <taxon>Nannocystaceae</taxon>
        <taxon>Nannocystis</taxon>
    </lineage>
</organism>
<feature type="chain" id="PRO_5040929717" evidence="2">
    <location>
        <begin position="19"/>
        <end position="490"/>
    </location>
</feature>
<proteinExistence type="predicted"/>
<feature type="region of interest" description="Disordered" evidence="1">
    <location>
        <begin position="26"/>
        <end position="74"/>
    </location>
</feature>
<dbReference type="Proteomes" id="UP001150924">
    <property type="component" value="Unassembled WGS sequence"/>
</dbReference>
<sequence length="490" mass="50664">MPQAPRSLALLFGSFALACGETTSPPIVARSEAQEAPPAPPAAPASPPAGAEVKGEAKADAKATVAGAPEAAPVEPIPPPLPAAPQVPGPAFFAVDKKGIVRLDQGKFTPLQDGPDKLIKNLHVAGDGALWVLGFETIYKLPKLDADRFKEVVRGDFRETGTLDDFFVIADDDLWVAGFGGVSHWDGKAWTREEKAAIGAGDDTIDGLAVDRDGKVWVASSNRIHVKDKGAWSTLDLSEIKDPLFMEGVERAADGTVYALASATLIRLGPGPADAAAVKLGGGSIPSYSDLALGSDGTIAARNLFDLVLSTPTSTKVWRKKDYMSEGVRALAVDAGGRVWVGGEIGVTILGPGDAKVEWRSGAVPKLSGEVVGVAVAGAGPAELPATGPVQTGGLKGKLLRGGQPVAGVEVELCPSPSMLFTKSPCADSSVKFTGKTDDKGEWTFAAVPLGAYGIALKSEGKWRITMGSDLGVDMRPGEVFDVGSVSLDK</sequence>
<feature type="compositionally biased region" description="Pro residues" evidence="1">
    <location>
        <begin position="37"/>
        <end position="47"/>
    </location>
</feature>
<evidence type="ECO:0000313" key="4">
    <source>
        <dbReference type="Proteomes" id="UP001150924"/>
    </source>
</evidence>
<dbReference type="InterPro" id="IPR015943">
    <property type="entry name" value="WD40/YVTN_repeat-like_dom_sf"/>
</dbReference>
<dbReference type="EMBL" id="JAPNKE010000002">
    <property type="protein sequence ID" value="MCY1012825.1"/>
    <property type="molecule type" value="Genomic_DNA"/>
</dbReference>
<feature type="signal peptide" evidence="2">
    <location>
        <begin position="1"/>
        <end position="18"/>
    </location>
</feature>
<comment type="caution">
    <text evidence="3">The sequence shown here is derived from an EMBL/GenBank/DDBJ whole genome shotgun (WGS) entry which is preliminary data.</text>
</comment>
<dbReference type="AlphaFoldDB" id="A0A9X3F085"/>
<evidence type="ECO:0000256" key="2">
    <source>
        <dbReference type="SAM" id="SignalP"/>
    </source>
</evidence>
<protein>
    <submittedName>
        <fullName evidence="3">Uncharacterized protein</fullName>
    </submittedName>
</protein>
<dbReference type="PROSITE" id="PS51257">
    <property type="entry name" value="PROKAR_LIPOPROTEIN"/>
    <property type="match status" value="1"/>
</dbReference>
<dbReference type="SUPFAM" id="SSF101898">
    <property type="entry name" value="NHL repeat"/>
    <property type="match status" value="1"/>
</dbReference>
<evidence type="ECO:0000313" key="3">
    <source>
        <dbReference type="EMBL" id="MCY1012825.1"/>
    </source>
</evidence>
<feature type="compositionally biased region" description="Low complexity" evidence="1">
    <location>
        <begin position="62"/>
        <end position="74"/>
    </location>
</feature>
<reference evidence="3" key="1">
    <citation type="submission" date="2022-11" db="EMBL/GenBank/DDBJ databases">
        <title>Minimal conservation of predation-associated metabolite biosynthetic gene clusters underscores biosynthetic potential of Myxococcota including descriptions for ten novel species: Archangium lansinium sp. nov., Myxococcus landrumus sp. nov., Nannocystis bai.</title>
        <authorList>
            <person name="Ahearne A."/>
            <person name="Stevens C."/>
            <person name="Phillips K."/>
        </authorList>
    </citation>
    <scope>NUCLEOTIDE SEQUENCE</scope>
    <source>
        <strain evidence="3">Na p29</strain>
    </source>
</reference>
<accession>A0A9X3F085</accession>
<name>A0A9X3F085_9BACT</name>
<dbReference type="Gene3D" id="2.130.10.10">
    <property type="entry name" value="YVTN repeat-like/Quinoprotein amine dehydrogenase"/>
    <property type="match status" value="1"/>
</dbReference>
<dbReference type="RefSeq" id="WP_267776366.1">
    <property type="nucleotide sequence ID" value="NZ_JAPNKE010000002.1"/>
</dbReference>
<keyword evidence="4" id="KW-1185">Reference proteome</keyword>
<keyword evidence="2" id="KW-0732">Signal</keyword>
<gene>
    <name evidence="3" type="ORF">OV079_46280</name>
</gene>